<dbReference type="Proteomes" id="UP000774326">
    <property type="component" value="Unassembled WGS sequence"/>
</dbReference>
<evidence type="ECO:0000313" key="2">
    <source>
        <dbReference type="EMBL" id="KAH3673584.1"/>
    </source>
</evidence>
<sequence length="451" mass="51796">MVFRTTNSQWKYNTEKASIDFQSLKATVEFMEQAPSTSTRVENGNMFPLLSFDHINHKYHSLQKFVDNMKDHAVGKKLDEIEPLDLGYYDLYCIYCGAMTYYHEQSFPVYKFSPGLRLNREHPLHYSKCCQRGLVSVLPTISITDTFKGLREELKKYDGKQKGYLSPVYRSLRRVLNQHFSAVDLLNDFKRVSDNPDLTNGSPIIIERPKPFKHGGIAGDLRMSQNATVFKMRDLVKDISQFPMDVIKNVILTNVKFTNANILELLENDVRTVEDGLKAKILPLNIKNLQNCYYGCTVCRTKPKDASAKFCTKVGNRQCSGKLDFLFLLKVYAIADGEMLNVTMFHSQAIAFFKIRGFNQLKELYEDPEKHESFINQINHVCSKFYDVKLKIRKVPNGNDINMYYTDVVLTQFQRSSNFKPIPDLGGDERVDNDSSDANSDPGDGDEEEFD</sequence>
<protein>
    <submittedName>
        <fullName evidence="2">Uncharacterized protein</fullName>
    </submittedName>
</protein>
<dbReference type="EMBL" id="JAEUBG010005623">
    <property type="protein sequence ID" value="KAH3673584.1"/>
    <property type="molecule type" value="Genomic_DNA"/>
</dbReference>
<evidence type="ECO:0000313" key="3">
    <source>
        <dbReference type="Proteomes" id="UP000774326"/>
    </source>
</evidence>
<accession>A0A9P8PLG5</accession>
<keyword evidence="3" id="KW-1185">Reference proteome</keyword>
<evidence type="ECO:0000256" key="1">
    <source>
        <dbReference type="SAM" id="MobiDB-lite"/>
    </source>
</evidence>
<dbReference type="AlphaFoldDB" id="A0A9P8PLG5"/>
<feature type="region of interest" description="Disordered" evidence="1">
    <location>
        <begin position="420"/>
        <end position="451"/>
    </location>
</feature>
<name>A0A9P8PLG5_WICPI</name>
<reference evidence="2" key="1">
    <citation type="journal article" date="2021" name="Open Biol.">
        <title>Shared evolutionary footprints suggest mitochondrial oxidative damage underlies multiple complex I losses in fungi.</title>
        <authorList>
            <person name="Schikora-Tamarit M.A."/>
            <person name="Marcet-Houben M."/>
            <person name="Nosek J."/>
            <person name="Gabaldon T."/>
        </authorList>
    </citation>
    <scope>NUCLEOTIDE SEQUENCE</scope>
    <source>
        <strain evidence="2">CBS2887</strain>
    </source>
</reference>
<comment type="caution">
    <text evidence="2">The sequence shown here is derived from an EMBL/GenBank/DDBJ whole genome shotgun (WGS) entry which is preliminary data.</text>
</comment>
<reference evidence="2" key="2">
    <citation type="submission" date="2021-01" db="EMBL/GenBank/DDBJ databases">
        <authorList>
            <person name="Schikora-Tamarit M.A."/>
        </authorList>
    </citation>
    <scope>NUCLEOTIDE SEQUENCE</scope>
    <source>
        <strain evidence="2">CBS2887</strain>
    </source>
</reference>
<organism evidence="2 3">
    <name type="scientific">Wickerhamomyces pijperi</name>
    <name type="common">Yeast</name>
    <name type="synonym">Pichia pijperi</name>
    <dbReference type="NCBI Taxonomy" id="599730"/>
    <lineage>
        <taxon>Eukaryota</taxon>
        <taxon>Fungi</taxon>
        <taxon>Dikarya</taxon>
        <taxon>Ascomycota</taxon>
        <taxon>Saccharomycotina</taxon>
        <taxon>Saccharomycetes</taxon>
        <taxon>Phaffomycetales</taxon>
        <taxon>Wickerhamomycetaceae</taxon>
        <taxon>Wickerhamomyces</taxon>
    </lineage>
</organism>
<gene>
    <name evidence="2" type="ORF">WICPIJ_009737</name>
</gene>
<proteinExistence type="predicted"/>